<keyword evidence="2" id="KW-1133">Transmembrane helix</keyword>
<feature type="region of interest" description="Disordered" evidence="1">
    <location>
        <begin position="109"/>
        <end position="138"/>
    </location>
</feature>
<dbReference type="AlphaFoldDB" id="A0A9W6LJ66"/>
<gene>
    <name evidence="3" type="ORF">GALLR39Z86_49850</name>
</gene>
<feature type="region of interest" description="Disordered" evidence="1">
    <location>
        <begin position="54"/>
        <end position="86"/>
    </location>
</feature>
<dbReference type="EMBL" id="BSDT01000001">
    <property type="protein sequence ID" value="GLI45135.1"/>
    <property type="molecule type" value="Genomic_DNA"/>
</dbReference>
<keyword evidence="2" id="KW-0472">Membrane</keyword>
<evidence type="ECO:0000313" key="4">
    <source>
        <dbReference type="Proteomes" id="UP001144313"/>
    </source>
</evidence>
<name>A0A9W6LJ66_9ACTN</name>
<comment type="caution">
    <text evidence="3">The sequence shown here is derived from an EMBL/GenBank/DDBJ whole genome shotgun (WGS) entry which is preliminary data.</text>
</comment>
<feature type="transmembrane region" description="Helical" evidence="2">
    <location>
        <begin position="33"/>
        <end position="51"/>
    </location>
</feature>
<keyword evidence="4" id="KW-1185">Reference proteome</keyword>
<dbReference type="Proteomes" id="UP001144313">
    <property type="component" value="Unassembled WGS sequence"/>
</dbReference>
<reference evidence="3" key="1">
    <citation type="submission" date="2022-12" db="EMBL/GenBank/DDBJ databases">
        <title>Reference genome sequencing for broad-spectrum identification of bacterial and archaeal isolates by mass spectrometry.</title>
        <authorList>
            <person name="Sekiguchi Y."/>
            <person name="Tourlousse D.M."/>
        </authorList>
    </citation>
    <scope>NUCLEOTIDE SEQUENCE</scope>
    <source>
        <strain evidence="3">LLR39Z86</strain>
    </source>
</reference>
<keyword evidence="2" id="KW-0812">Transmembrane</keyword>
<organism evidence="3 4">
    <name type="scientific">Glycomyces algeriensis</name>
    <dbReference type="NCBI Taxonomy" id="256037"/>
    <lineage>
        <taxon>Bacteria</taxon>
        <taxon>Bacillati</taxon>
        <taxon>Actinomycetota</taxon>
        <taxon>Actinomycetes</taxon>
        <taxon>Glycomycetales</taxon>
        <taxon>Glycomycetaceae</taxon>
        <taxon>Glycomyces</taxon>
    </lineage>
</organism>
<sequence length="138" mass="14322">MARVTVAGAVDAIGAGGRDSVSDARCPLGRMRFAFWLAGIAALLTLGHLLGPQSDLHAMPSHGHEAEQDHADPPSHDHGAHSCGLATLPDTVTDTLAETTAEPFVANCTVPDAPAADTVDARDRSPTDPVSELQINRV</sequence>
<proteinExistence type="predicted"/>
<accession>A0A9W6LJ66</accession>
<feature type="compositionally biased region" description="Basic and acidic residues" evidence="1">
    <location>
        <begin position="62"/>
        <end position="80"/>
    </location>
</feature>
<protein>
    <submittedName>
        <fullName evidence="3">Uncharacterized protein</fullName>
    </submittedName>
</protein>
<feature type="compositionally biased region" description="Low complexity" evidence="1">
    <location>
        <begin position="109"/>
        <end position="118"/>
    </location>
</feature>
<evidence type="ECO:0000256" key="2">
    <source>
        <dbReference type="SAM" id="Phobius"/>
    </source>
</evidence>
<evidence type="ECO:0000256" key="1">
    <source>
        <dbReference type="SAM" id="MobiDB-lite"/>
    </source>
</evidence>
<evidence type="ECO:0000313" key="3">
    <source>
        <dbReference type="EMBL" id="GLI45135.1"/>
    </source>
</evidence>